<feature type="compositionally biased region" description="Basic and acidic residues" evidence="2">
    <location>
        <begin position="281"/>
        <end position="304"/>
    </location>
</feature>
<keyword evidence="4" id="KW-1185">Reference proteome</keyword>
<keyword evidence="1" id="KW-0175">Coiled coil</keyword>
<dbReference type="Proteomes" id="UP000076871">
    <property type="component" value="Unassembled WGS sequence"/>
</dbReference>
<feature type="region of interest" description="Disordered" evidence="2">
    <location>
        <begin position="1"/>
        <end position="23"/>
    </location>
</feature>
<accession>A0A165E7Z4</accession>
<dbReference type="InParanoid" id="A0A165E7Z4"/>
<evidence type="ECO:0000313" key="4">
    <source>
        <dbReference type="Proteomes" id="UP000076871"/>
    </source>
</evidence>
<dbReference type="RefSeq" id="XP_040764157.1">
    <property type="nucleotide sequence ID" value="XM_040914431.1"/>
</dbReference>
<proteinExistence type="predicted"/>
<feature type="coiled-coil region" evidence="1">
    <location>
        <begin position="119"/>
        <end position="146"/>
    </location>
</feature>
<gene>
    <name evidence="3" type="ORF">LAESUDRAFT_812702</name>
</gene>
<name>A0A165E7Z4_9APHY</name>
<dbReference type="AlphaFoldDB" id="A0A165E7Z4"/>
<reference evidence="3 4" key="1">
    <citation type="journal article" date="2016" name="Mol. Biol. Evol.">
        <title>Comparative Genomics of Early-Diverging Mushroom-Forming Fungi Provides Insights into the Origins of Lignocellulose Decay Capabilities.</title>
        <authorList>
            <person name="Nagy L.G."/>
            <person name="Riley R."/>
            <person name="Tritt A."/>
            <person name="Adam C."/>
            <person name="Daum C."/>
            <person name="Floudas D."/>
            <person name="Sun H."/>
            <person name="Yadav J.S."/>
            <person name="Pangilinan J."/>
            <person name="Larsson K.H."/>
            <person name="Matsuura K."/>
            <person name="Barry K."/>
            <person name="Labutti K."/>
            <person name="Kuo R."/>
            <person name="Ohm R.A."/>
            <person name="Bhattacharya S.S."/>
            <person name="Shirouzu T."/>
            <person name="Yoshinaga Y."/>
            <person name="Martin F.M."/>
            <person name="Grigoriev I.V."/>
            <person name="Hibbett D.S."/>
        </authorList>
    </citation>
    <scope>NUCLEOTIDE SEQUENCE [LARGE SCALE GENOMIC DNA]</scope>
    <source>
        <strain evidence="3 4">93-53</strain>
    </source>
</reference>
<evidence type="ECO:0000256" key="2">
    <source>
        <dbReference type="SAM" id="MobiDB-lite"/>
    </source>
</evidence>
<evidence type="ECO:0000256" key="1">
    <source>
        <dbReference type="SAM" id="Coils"/>
    </source>
</evidence>
<dbReference type="EMBL" id="KV427624">
    <property type="protein sequence ID" value="KZT06417.1"/>
    <property type="molecule type" value="Genomic_DNA"/>
</dbReference>
<dbReference type="OrthoDB" id="2799346at2759"/>
<evidence type="ECO:0000313" key="3">
    <source>
        <dbReference type="EMBL" id="KZT06417.1"/>
    </source>
</evidence>
<protein>
    <submittedName>
        <fullName evidence="3">Uncharacterized protein</fullName>
    </submittedName>
</protein>
<feature type="region of interest" description="Disordered" evidence="2">
    <location>
        <begin position="281"/>
        <end position="305"/>
    </location>
</feature>
<organism evidence="3 4">
    <name type="scientific">Laetiporus sulphureus 93-53</name>
    <dbReference type="NCBI Taxonomy" id="1314785"/>
    <lineage>
        <taxon>Eukaryota</taxon>
        <taxon>Fungi</taxon>
        <taxon>Dikarya</taxon>
        <taxon>Basidiomycota</taxon>
        <taxon>Agaricomycotina</taxon>
        <taxon>Agaricomycetes</taxon>
        <taxon>Polyporales</taxon>
        <taxon>Laetiporus</taxon>
    </lineage>
</organism>
<dbReference type="GeneID" id="63831458"/>
<dbReference type="STRING" id="1314785.A0A165E7Z4"/>
<sequence>MNFDAENTVGDPGPSTTAAQEPDLVPQAVQSILADTINSFLTETGYSPGLLIELRAQRDWLDRLRDENARLFHDNSKLAQLVPQLVAMQNERIAAGRPVESGSGANRTPRTHAQDGNVMHELQQRIQEIEADYNRLLVRHNELIAQHQHVIQENEVLRAENSRLRQCAPPPELAAHFPMMPLQAPASQQPKNALPNFFGQSLHFIPRKSAISGPSTISPSNGLIPSSGSTVPSTVAMNTMEIGQQPVQSVRGTKDAQVIDLTDDDEAEVKVGVQTSSMDVDTHQRDNATASRHHELDGGAETEKSMGMSAAVRSDAVEGEDDLPGDRLQEFIDQVFIADEEEENSGKLWCRMCEARHKAGAFSEPPEPFVNAPIKQLAQHWKEKHPAAWETLKQRVLEKQSSD</sequence>